<evidence type="ECO:0000313" key="1">
    <source>
        <dbReference type="EMBL" id="KAI6091477.1"/>
    </source>
</evidence>
<sequence length="258" mass="28138">MAPLLATLLSLMLATPALGVPLQSNMEGVLKVCQESHMKCDADIIYRCHKNAWVEYGHCTEPTWCESDLAGKKAWCASSTELKKRTVPSPSPSVTTAPAELPPGWCTAAQTRCDGNNLQICNDHGKWEWFESCAECLQEGEKATCIPHITTSTTVTAPQPTPTKSTQTDKPPTAQPTGSLSFSPAWDDPCFAGEVRCVGSDRIEACSAERNWEDFGPCPHCKQLYNTAVNCSFDDLGLTIFWSVDSISTSALEIQEKM</sequence>
<protein>
    <submittedName>
        <fullName evidence="1">Uncharacterized protein</fullName>
    </submittedName>
</protein>
<dbReference type="EMBL" id="MU394286">
    <property type="protein sequence ID" value="KAI6091477.1"/>
    <property type="molecule type" value="Genomic_DNA"/>
</dbReference>
<organism evidence="1 2">
    <name type="scientific">Hypoxylon rubiginosum</name>
    <dbReference type="NCBI Taxonomy" id="110542"/>
    <lineage>
        <taxon>Eukaryota</taxon>
        <taxon>Fungi</taxon>
        <taxon>Dikarya</taxon>
        <taxon>Ascomycota</taxon>
        <taxon>Pezizomycotina</taxon>
        <taxon>Sordariomycetes</taxon>
        <taxon>Xylariomycetidae</taxon>
        <taxon>Xylariales</taxon>
        <taxon>Hypoxylaceae</taxon>
        <taxon>Hypoxylon</taxon>
    </lineage>
</organism>
<reference evidence="1 2" key="1">
    <citation type="journal article" date="2022" name="New Phytol.">
        <title>Ecological generalism drives hyperdiversity of secondary metabolite gene clusters in xylarialean endophytes.</title>
        <authorList>
            <person name="Franco M.E.E."/>
            <person name="Wisecaver J.H."/>
            <person name="Arnold A.E."/>
            <person name="Ju Y.M."/>
            <person name="Slot J.C."/>
            <person name="Ahrendt S."/>
            <person name="Moore L.P."/>
            <person name="Eastman K.E."/>
            <person name="Scott K."/>
            <person name="Konkel Z."/>
            <person name="Mondo S.J."/>
            <person name="Kuo A."/>
            <person name="Hayes R.D."/>
            <person name="Haridas S."/>
            <person name="Andreopoulos B."/>
            <person name="Riley R."/>
            <person name="LaButti K."/>
            <person name="Pangilinan J."/>
            <person name="Lipzen A."/>
            <person name="Amirebrahimi M."/>
            <person name="Yan J."/>
            <person name="Adam C."/>
            <person name="Keymanesh K."/>
            <person name="Ng V."/>
            <person name="Louie K."/>
            <person name="Northen T."/>
            <person name="Drula E."/>
            <person name="Henrissat B."/>
            <person name="Hsieh H.M."/>
            <person name="Youens-Clark K."/>
            <person name="Lutzoni F."/>
            <person name="Miadlikowska J."/>
            <person name="Eastwood D.C."/>
            <person name="Hamelin R.C."/>
            <person name="Grigoriev I.V."/>
            <person name="U'Ren J.M."/>
        </authorList>
    </citation>
    <scope>NUCLEOTIDE SEQUENCE [LARGE SCALE GENOMIC DNA]</scope>
    <source>
        <strain evidence="1 2">ER1909</strain>
    </source>
</reference>
<name>A0ACC0DFK3_9PEZI</name>
<gene>
    <name evidence="1" type="ORF">F4821DRAFT_226192</name>
</gene>
<dbReference type="Proteomes" id="UP001497680">
    <property type="component" value="Unassembled WGS sequence"/>
</dbReference>
<accession>A0ACC0DFK3</accession>
<comment type="caution">
    <text evidence="1">The sequence shown here is derived from an EMBL/GenBank/DDBJ whole genome shotgun (WGS) entry which is preliminary data.</text>
</comment>
<evidence type="ECO:0000313" key="2">
    <source>
        <dbReference type="Proteomes" id="UP001497680"/>
    </source>
</evidence>
<proteinExistence type="predicted"/>
<keyword evidence="2" id="KW-1185">Reference proteome</keyword>